<dbReference type="GO" id="GO:0006260">
    <property type="term" value="P:DNA replication"/>
    <property type="evidence" value="ECO:0007669"/>
    <property type="project" value="InterPro"/>
</dbReference>
<dbReference type="InterPro" id="IPR036768">
    <property type="entry name" value="PolIII_chi_sf"/>
</dbReference>
<keyword evidence="2" id="KW-0808">Transferase</keyword>
<dbReference type="Gene3D" id="3.40.50.10110">
    <property type="entry name" value="DNA polymerase III subunit chi"/>
    <property type="match status" value="1"/>
</dbReference>
<dbReference type="InterPro" id="IPR007459">
    <property type="entry name" value="DNA_pol3_chi"/>
</dbReference>
<accession>A0A212JJP3</accession>
<reference evidence="2" key="1">
    <citation type="submission" date="2016-04" db="EMBL/GenBank/DDBJ databases">
        <authorList>
            <person name="Evans L.H."/>
            <person name="Alamgir A."/>
            <person name="Owens N."/>
            <person name="Weber N.D."/>
            <person name="Virtaneva K."/>
            <person name="Barbian K."/>
            <person name="Babar A."/>
            <person name="Rosenke K."/>
        </authorList>
    </citation>
    <scope>NUCLEOTIDE SEQUENCE</scope>
    <source>
        <strain evidence="2">86</strain>
    </source>
</reference>
<dbReference type="PANTHER" id="PTHR38767:SF1">
    <property type="entry name" value="DNA POLYMERASE III SUBUNIT CHI"/>
    <property type="match status" value="1"/>
</dbReference>
<sequence length="154" mass="17147">MARIDFYHLQKWPLERALPELLERALAGGFRAVVTTGSPERAKDLDSLLWTYTDDSWLPHGSPGGGEPGEQPVWITDSAENPNGANLLVITEGADFLDPAGFERVLDLFDGAVPDDVAAARRRWASLRDAGHDLRYWQQDDNGRWTERANSSKS</sequence>
<dbReference type="GO" id="GO:0032298">
    <property type="term" value="P:positive regulation of DNA-templated DNA replication initiation"/>
    <property type="evidence" value="ECO:0007669"/>
    <property type="project" value="TreeGrafter"/>
</dbReference>
<dbReference type="PANTHER" id="PTHR38767">
    <property type="entry name" value="DNA POLYMERASE III SUBUNIT CHI"/>
    <property type="match status" value="1"/>
</dbReference>
<proteinExistence type="predicted"/>
<dbReference type="AlphaFoldDB" id="A0A212JJP3"/>
<organism evidence="2">
    <name type="scientific">uncultured Alphaproteobacteria bacterium</name>
    <dbReference type="NCBI Taxonomy" id="91750"/>
    <lineage>
        <taxon>Bacteria</taxon>
        <taxon>Pseudomonadati</taxon>
        <taxon>Pseudomonadota</taxon>
        <taxon>Alphaproteobacteria</taxon>
        <taxon>environmental samples</taxon>
    </lineage>
</organism>
<dbReference type="EMBL" id="FLUO01000001">
    <property type="protein sequence ID" value="SBV99628.1"/>
    <property type="molecule type" value="Genomic_DNA"/>
</dbReference>
<dbReference type="SUPFAM" id="SSF102400">
    <property type="entry name" value="DNA polymerase III chi subunit"/>
    <property type="match status" value="1"/>
</dbReference>
<evidence type="ECO:0000313" key="2">
    <source>
        <dbReference type="EMBL" id="SBV99628.1"/>
    </source>
</evidence>
<protein>
    <submittedName>
        <fullName evidence="2">Putative DNA polymerase III, chi subunit, HolC</fullName>
        <ecNumber evidence="2">2.7.7.7</ecNumber>
    </submittedName>
</protein>
<dbReference type="EC" id="2.7.7.7" evidence="2"/>
<dbReference type="GO" id="GO:0003677">
    <property type="term" value="F:DNA binding"/>
    <property type="evidence" value="ECO:0007669"/>
    <property type="project" value="InterPro"/>
</dbReference>
<dbReference type="GO" id="GO:0003887">
    <property type="term" value="F:DNA-directed DNA polymerase activity"/>
    <property type="evidence" value="ECO:0007669"/>
    <property type="project" value="UniProtKB-EC"/>
</dbReference>
<gene>
    <name evidence="2" type="ORF">KL86APRO_11194</name>
</gene>
<keyword evidence="2" id="KW-0548">Nucleotidyltransferase</keyword>
<evidence type="ECO:0000256" key="1">
    <source>
        <dbReference type="SAM" id="MobiDB-lite"/>
    </source>
</evidence>
<dbReference type="NCBIfam" id="NF004347">
    <property type="entry name" value="PRK05728.1-4"/>
    <property type="match status" value="1"/>
</dbReference>
<name>A0A212JJP3_9PROT</name>
<feature type="region of interest" description="Disordered" evidence="1">
    <location>
        <begin position="59"/>
        <end position="78"/>
    </location>
</feature>
<dbReference type="Pfam" id="PF04364">
    <property type="entry name" value="DNA_pol3_chi"/>
    <property type="match status" value="1"/>
</dbReference>